<dbReference type="GO" id="GO:0005886">
    <property type="term" value="C:plasma membrane"/>
    <property type="evidence" value="ECO:0007669"/>
    <property type="project" value="TreeGrafter"/>
</dbReference>
<dbReference type="InterPro" id="IPR037257">
    <property type="entry name" value="T2SS_E_N_sf"/>
</dbReference>
<comment type="caution">
    <text evidence="6">The sequence shown here is derived from an EMBL/GenBank/DDBJ whole genome shotgun (WGS) entry which is preliminary data.</text>
</comment>
<dbReference type="InterPro" id="IPR001482">
    <property type="entry name" value="T2SS/T4SS_dom"/>
</dbReference>
<protein>
    <submittedName>
        <fullName evidence="6">Type II secretion system protein GspE</fullName>
    </submittedName>
</protein>
<dbReference type="Gene3D" id="3.40.50.300">
    <property type="entry name" value="P-loop containing nucleotide triphosphate hydrolases"/>
    <property type="match status" value="1"/>
</dbReference>
<comment type="similarity">
    <text evidence="1">Belongs to the GSP E family.</text>
</comment>
<gene>
    <name evidence="6" type="ORF">COT78_00115</name>
</gene>
<feature type="domain" description="Bacterial type II secretion system protein E" evidence="4">
    <location>
        <begin position="149"/>
        <end position="544"/>
    </location>
</feature>
<organism evidence="6 7">
    <name type="scientific">Candidatus Berkelbacteria bacterium CG10_big_fil_rev_8_21_14_0_10_43_13</name>
    <dbReference type="NCBI Taxonomy" id="1974514"/>
    <lineage>
        <taxon>Bacteria</taxon>
        <taxon>Candidatus Berkelbacteria</taxon>
    </lineage>
</organism>
<dbReference type="GO" id="GO:0005524">
    <property type="term" value="F:ATP binding"/>
    <property type="evidence" value="ECO:0007669"/>
    <property type="project" value="UniProtKB-KW"/>
</dbReference>
<dbReference type="PANTHER" id="PTHR30258:SF2">
    <property type="entry name" value="COMG OPERON PROTEIN 1"/>
    <property type="match status" value="1"/>
</dbReference>
<proteinExistence type="inferred from homology"/>
<dbReference type="SUPFAM" id="SSF160246">
    <property type="entry name" value="EspE N-terminal domain-like"/>
    <property type="match status" value="1"/>
</dbReference>
<dbReference type="InterPro" id="IPR007831">
    <property type="entry name" value="T2SS_GspE_N"/>
</dbReference>
<evidence type="ECO:0000259" key="5">
    <source>
        <dbReference type="Pfam" id="PF05157"/>
    </source>
</evidence>
<dbReference type="SUPFAM" id="SSF52540">
    <property type="entry name" value="P-loop containing nucleoside triphosphate hydrolases"/>
    <property type="match status" value="1"/>
</dbReference>
<feature type="domain" description="Type II secretion system protein GspE N-terminal" evidence="5">
    <location>
        <begin position="27"/>
        <end position="83"/>
    </location>
</feature>
<evidence type="ECO:0000313" key="7">
    <source>
        <dbReference type="Proteomes" id="UP000231382"/>
    </source>
</evidence>
<evidence type="ECO:0000256" key="2">
    <source>
        <dbReference type="ARBA" id="ARBA00022741"/>
    </source>
</evidence>
<evidence type="ECO:0000259" key="4">
    <source>
        <dbReference type="Pfam" id="PF00437"/>
    </source>
</evidence>
<dbReference type="Pfam" id="PF00437">
    <property type="entry name" value="T2SSE"/>
    <property type="match status" value="1"/>
</dbReference>
<evidence type="ECO:0000256" key="1">
    <source>
        <dbReference type="ARBA" id="ARBA00006611"/>
    </source>
</evidence>
<dbReference type="Pfam" id="PF05157">
    <property type="entry name" value="MshEN"/>
    <property type="match status" value="1"/>
</dbReference>
<dbReference type="AlphaFoldDB" id="A0A2H0W7M9"/>
<reference evidence="7" key="1">
    <citation type="submission" date="2017-09" db="EMBL/GenBank/DDBJ databases">
        <title>Depth-based differentiation of microbial function through sediment-hosted aquifers and enrichment of novel symbionts in the deep terrestrial subsurface.</title>
        <authorList>
            <person name="Probst A.J."/>
            <person name="Ladd B."/>
            <person name="Jarett J.K."/>
            <person name="Geller-Mcgrath D.E."/>
            <person name="Sieber C.M.K."/>
            <person name="Emerson J.B."/>
            <person name="Anantharaman K."/>
            <person name="Thomas B.C."/>
            <person name="Malmstrom R."/>
            <person name="Stieglmeier M."/>
            <person name="Klingl A."/>
            <person name="Woyke T."/>
            <person name="Ryan C.M."/>
            <person name="Banfield J.F."/>
        </authorList>
    </citation>
    <scope>NUCLEOTIDE SEQUENCE [LARGE SCALE GENOMIC DNA]</scope>
</reference>
<name>A0A2H0W7M9_9BACT</name>
<keyword evidence="2" id="KW-0547">Nucleotide-binding</keyword>
<dbReference type="GO" id="GO:0016887">
    <property type="term" value="F:ATP hydrolysis activity"/>
    <property type="evidence" value="ECO:0007669"/>
    <property type="project" value="TreeGrafter"/>
</dbReference>
<dbReference type="PANTHER" id="PTHR30258">
    <property type="entry name" value="TYPE II SECRETION SYSTEM PROTEIN GSPE-RELATED"/>
    <property type="match status" value="1"/>
</dbReference>
<dbReference type="EMBL" id="PEZW01000001">
    <property type="protein sequence ID" value="PIS08092.1"/>
    <property type="molecule type" value="Genomic_DNA"/>
</dbReference>
<dbReference type="Gene3D" id="3.30.450.90">
    <property type="match status" value="1"/>
</dbReference>
<dbReference type="Proteomes" id="UP000231382">
    <property type="component" value="Unassembled WGS sequence"/>
</dbReference>
<dbReference type="CDD" id="cd01129">
    <property type="entry name" value="PulE-GspE-like"/>
    <property type="match status" value="1"/>
</dbReference>
<dbReference type="InterPro" id="IPR027417">
    <property type="entry name" value="P-loop_NTPase"/>
</dbReference>
<accession>A0A2H0W7M9</accession>
<evidence type="ECO:0000256" key="3">
    <source>
        <dbReference type="ARBA" id="ARBA00022840"/>
    </source>
</evidence>
<evidence type="ECO:0000313" key="6">
    <source>
        <dbReference type="EMBL" id="PIS08092.1"/>
    </source>
</evidence>
<sequence length="548" mass="60493">MANINDTIYSVNRQQEEQHVQEKAKTLGLPYINLAGYPMVKEVLDLIPEAKAIQLKIIPYLKIGTGVKIGVVDPENEEVKKFIDQLGATTKLTFSSSLMSTTSLYYGVSFYEKFQQDKAKKEQDQALKDAPPEVNITDLKSAAEAAKKVNTTKLLDILLIGAIQLDASDIHFEPTEDAFLTRYRVDDILQDVVTLPFPQYKQLLSRIKFMSNLRMDISDKPQDGRFSFTGPSNLEIDFRVSIMPSAFGESIVLRLLGQEKAILKLSSLGFRPDALEEIQKAIHRPHGMILTSGPTGSGKSSTLYAILAELKKPGIKIITLEDPVEYKIQGIEQSQVETDKGYTFAIGLKASLRQDPNVLMVGEIRDLETAEIAIQAALTGHLLLSTIHANSAPAVYARLLELGAKPFLLSGSINLIMAQRLVRKICPFCQQQYVPDTMMWQNVLGVLSPIREKLAPDIVAKLGPNPPQLIRGTGCVKCNQTGFKGRQVIVEILTPNDIIEKLIAQHASISEFEKASATMGVITMEQDGLTKALAGSTTVEEVWRVTRG</sequence>
<keyword evidence="3" id="KW-0067">ATP-binding</keyword>